<dbReference type="Pfam" id="PF00583">
    <property type="entry name" value="Acetyltransf_1"/>
    <property type="match status" value="1"/>
</dbReference>
<evidence type="ECO:0000313" key="5">
    <source>
        <dbReference type="Proteomes" id="UP000318288"/>
    </source>
</evidence>
<dbReference type="InterPro" id="IPR051016">
    <property type="entry name" value="Diverse_Substrate_AcTransf"/>
</dbReference>
<dbReference type="Proteomes" id="UP000318288">
    <property type="component" value="Unassembled WGS sequence"/>
</dbReference>
<dbReference type="EMBL" id="SJPW01000006">
    <property type="protein sequence ID" value="TWU48758.1"/>
    <property type="molecule type" value="Genomic_DNA"/>
</dbReference>
<dbReference type="InterPro" id="IPR000182">
    <property type="entry name" value="GNAT_dom"/>
</dbReference>
<dbReference type="PANTHER" id="PTHR10545:SF29">
    <property type="entry name" value="GH14572P-RELATED"/>
    <property type="match status" value="1"/>
</dbReference>
<dbReference type="SUPFAM" id="SSF55729">
    <property type="entry name" value="Acyl-CoA N-acyltransferases (Nat)"/>
    <property type="match status" value="1"/>
</dbReference>
<name>A0A5C6EIY3_9BACT</name>
<dbReference type="PANTHER" id="PTHR10545">
    <property type="entry name" value="DIAMINE N-ACETYLTRANSFERASE"/>
    <property type="match status" value="1"/>
</dbReference>
<evidence type="ECO:0000256" key="1">
    <source>
        <dbReference type="ARBA" id="ARBA00022679"/>
    </source>
</evidence>
<dbReference type="CDD" id="cd04301">
    <property type="entry name" value="NAT_SF"/>
    <property type="match status" value="1"/>
</dbReference>
<evidence type="ECO:0000313" key="4">
    <source>
        <dbReference type="EMBL" id="TWU48758.1"/>
    </source>
</evidence>
<keyword evidence="2" id="KW-0012">Acyltransferase</keyword>
<dbReference type="AlphaFoldDB" id="A0A5C6EIY3"/>
<sequence length="223" mass="24923">MTVITVKCVNVAHGSTRPDFFGMLANLGLRCLVRVQTHEPRDVPWGSDFSFWQEPMTNDLTRISVADLNSAEHARAVIEILDNYARDITGGNAPLSDHAKTNLIEQLRKRSHCCVILVWTNEIPAGLAICFEGFSTFACQPVLNIQDFVISPNFRGRGLSHVLLEKVQDVAVQRKCCKLTLEVLEGNQIAKHVYDKFGFQGYQLDPKMGHAVFLEKSLANVEP</sequence>
<accession>A0A5C6EIY3</accession>
<dbReference type="PROSITE" id="PS51186">
    <property type="entry name" value="GNAT"/>
    <property type="match status" value="1"/>
</dbReference>
<dbReference type="InterPro" id="IPR016181">
    <property type="entry name" value="Acyl_CoA_acyltransferase"/>
</dbReference>
<organism evidence="4 5">
    <name type="scientific">Rubripirellula tenax</name>
    <dbReference type="NCBI Taxonomy" id="2528015"/>
    <lineage>
        <taxon>Bacteria</taxon>
        <taxon>Pseudomonadati</taxon>
        <taxon>Planctomycetota</taxon>
        <taxon>Planctomycetia</taxon>
        <taxon>Pirellulales</taxon>
        <taxon>Pirellulaceae</taxon>
        <taxon>Rubripirellula</taxon>
    </lineage>
</organism>
<keyword evidence="1 4" id="KW-0808">Transferase</keyword>
<evidence type="ECO:0000259" key="3">
    <source>
        <dbReference type="PROSITE" id="PS51186"/>
    </source>
</evidence>
<reference evidence="4 5" key="1">
    <citation type="submission" date="2019-02" db="EMBL/GenBank/DDBJ databases">
        <title>Deep-cultivation of Planctomycetes and their phenomic and genomic characterization uncovers novel biology.</title>
        <authorList>
            <person name="Wiegand S."/>
            <person name="Jogler M."/>
            <person name="Boedeker C."/>
            <person name="Pinto D."/>
            <person name="Vollmers J."/>
            <person name="Rivas-Marin E."/>
            <person name="Kohn T."/>
            <person name="Peeters S.H."/>
            <person name="Heuer A."/>
            <person name="Rast P."/>
            <person name="Oberbeckmann S."/>
            <person name="Bunk B."/>
            <person name="Jeske O."/>
            <person name="Meyerdierks A."/>
            <person name="Storesund J.E."/>
            <person name="Kallscheuer N."/>
            <person name="Luecker S."/>
            <person name="Lage O.M."/>
            <person name="Pohl T."/>
            <person name="Merkel B.J."/>
            <person name="Hornburger P."/>
            <person name="Mueller R.-W."/>
            <person name="Bruemmer F."/>
            <person name="Labrenz M."/>
            <person name="Spormann A.M."/>
            <person name="Op Den Camp H."/>
            <person name="Overmann J."/>
            <person name="Amann R."/>
            <person name="Jetten M.S.M."/>
            <person name="Mascher T."/>
            <person name="Medema M.H."/>
            <person name="Devos D.P."/>
            <person name="Kaster A.-K."/>
            <person name="Ovreas L."/>
            <person name="Rohde M."/>
            <person name="Galperin M.Y."/>
            <person name="Jogler C."/>
        </authorList>
    </citation>
    <scope>NUCLEOTIDE SEQUENCE [LARGE SCALE GENOMIC DNA]</scope>
    <source>
        <strain evidence="4 5">Poly51</strain>
    </source>
</reference>
<feature type="domain" description="N-acetyltransferase" evidence="3">
    <location>
        <begin position="63"/>
        <end position="219"/>
    </location>
</feature>
<protein>
    <submittedName>
        <fullName evidence="4">Putative acetyltransferase</fullName>
    </submittedName>
</protein>
<evidence type="ECO:0000256" key="2">
    <source>
        <dbReference type="ARBA" id="ARBA00023315"/>
    </source>
</evidence>
<comment type="caution">
    <text evidence="4">The sequence shown here is derived from an EMBL/GenBank/DDBJ whole genome shotgun (WGS) entry which is preliminary data.</text>
</comment>
<gene>
    <name evidence="4" type="ORF">Poly51_46610</name>
</gene>
<dbReference type="GO" id="GO:0008080">
    <property type="term" value="F:N-acetyltransferase activity"/>
    <property type="evidence" value="ECO:0007669"/>
    <property type="project" value="UniProtKB-ARBA"/>
</dbReference>
<proteinExistence type="predicted"/>
<keyword evidence="5" id="KW-1185">Reference proteome</keyword>
<dbReference type="RefSeq" id="WP_222435905.1">
    <property type="nucleotide sequence ID" value="NZ_SJPW01000006.1"/>
</dbReference>
<dbReference type="Gene3D" id="3.40.630.30">
    <property type="match status" value="1"/>
</dbReference>